<protein>
    <recommendedName>
        <fullName evidence="8">HTH myb-type domain-containing protein</fullName>
    </recommendedName>
</protein>
<dbReference type="NCBIfam" id="TIGR01557">
    <property type="entry name" value="myb_SHAQKYF"/>
    <property type="match status" value="1"/>
</dbReference>
<evidence type="ECO:0000256" key="5">
    <source>
        <dbReference type="ARBA" id="ARBA00023163"/>
    </source>
</evidence>
<evidence type="ECO:0000256" key="1">
    <source>
        <dbReference type="ARBA" id="ARBA00004123"/>
    </source>
</evidence>
<dbReference type="Proteomes" id="UP000594263">
    <property type="component" value="Unplaced"/>
</dbReference>
<organism evidence="9 10">
    <name type="scientific">Kalanchoe fedtschenkoi</name>
    <name type="common">Lavender scallops</name>
    <name type="synonym">South American air plant</name>
    <dbReference type="NCBI Taxonomy" id="63787"/>
    <lineage>
        <taxon>Eukaryota</taxon>
        <taxon>Viridiplantae</taxon>
        <taxon>Streptophyta</taxon>
        <taxon>Embryophyta</taxon>
        <taxon>Tracheophyta</taxon>
        <taxon>Spermatophyta</taxon>
        <taxon>Magnoliopsida</taxon>
        <taxon>eudicotyledons</taxon>
        <taxon>Gunneridae</taxon>
        <taxon>Pentapetalae</taxon>
        <taxon>Saxifragales</taxon>
        <taxon>Crassulaceae</taxon>
        <taxon>Kalanchoe</taxon>
    </lineage>
</organism>
<reference evidence="9" key="1">
    <citation type="submission" date="2021-01" db="UniProtKB">
        <authorList>
            <consortium name="EnsemblPlants"/>
        </authorList>
    </citation>
    <scope>IDENTIFICATION</scope>
</reference>
<evidence type="ECO:0000256" key="7">
    <source>
        <dbReference type="SAM" id="MobiDB-lite"/>
    </source>
</evidence>
<dbReference type="InterPro" id="IPR009057">
    <property type="entry name" value="Homeodomain-like_sf"/>
</dbReference>
<dbReference type="FunFam" id="1.10.10.60:FF:000002">
    <property type="entry name" value="Myb family transcription factor"/>
    <property type="match status" value="1"/>
</dbReference>
<feature type="region of interest" description="Disordered" evidence="7">
    <location>
        <begin position="76"/>
        <end position="101"/>
    </location>
</feature>
<sequence length="271" mass="29441">MDRPGGGKNSPSVSSKQRLRWTHELHERFVDAVAQLGGPDRATPKGVLRAMGVEELTIYHVKSHLQKYRLAKYLPDSSDGNKVDKKESGDPQSGLEDSSGMQITETLKLQMEVQKRLHEQLEVQRQLQLRIEAQGKYLKKIIEEQQRLSGVLAGSSASDCLSGGLDCDKIDPPTPAPTSELPLQEKLPKDAAPVKSLSLEESLSSPNEPLTPDSGCNADSPLSSPQNERSTKKQRVNKDAPSAMPPGMGISHHILESSDGGLSSAQFGHPL</sequence>
<dbReference type="AlphaFoldDB" id="A0A7N0ZWM6"/>
<keyword evidence="10" id="KW-1185">Reference proteome</keyword>
<evidence type="ECO:0000256" key="4">
    <source>
        <dbReference type="ARBA" id="ARBA00023054"/>
    </source>
</evidence>
<evidence type="ECO:0000259" key="8">
    <source>
        <dbReference type="PROSITE" id="PS51294"/>
    </source>
</evidence>
<feature type="region of interest" description="Disordered" evidence="7">
    <location>
        <begin position="1"/>
        <end position="20"/>
    </location>
</feature>
<comment type="similarity">
    <text evidence="2">Belongs to the MYB-CC family.</text>
</comment>
<dbReference type="Gramene" id="Kaladp0042s0243.1.v1.1">
    <property type="protein sequence ID" value="Kaladp0042s0243.1.v1.1"/>
    <property type="gene ID" value="Kaladp0042s0243.v1.1"/>
</dbReference>
<feature type="domain" description="HTH myb-type" evidence="8">
    <location>
        <begin position="15"/>
        <end position="73"/>
    </location>
</feature>
<keyword evidence="4" id="KW-0175">Coiled coil</keyword>
<feature type="region of interest" description="Disordered" evidence="7">
    <location>
        <begin position="166"/>
        <end position="271"/>
    </location>
</feature>
<dbReference type="InterPro" id="IPR025756">
    <property type="entry name" value="Myb_CC_LHEQLE"/>
</dbReference>
<evidence type="ECO:0000313" key="9">
    <source>
        <dbReference type="EnsemblPlants" id="Kaladp0042s0243.1.v1.1"/>
    </source>
</evidence>
<feature type="compositionally biased region" description="Low complexity" evidence="7">
    <location>
        <begin position="196"/>
        <end position="205"/>
    </location>
</feature>
<evidence type="ECO:0000313" key="10">
    <source>
        <dbReference type="Proteomes" id="UP000594263"/>
    </source>
</evidence>
<feature type="compositionally biased region" description="Basic and acidic residues" evidence="7">
    <location>
        <begin position="79"/>
        <end position="89"/>
    </location>
</feature>
<dbReference type="PANTHER" id="PTHR31499">
    <property type="entry name" value="MYB FAMILY TRANSCRIPTION FACTOR PHL11"/>
    <property type="match status" value="1"/>
</dbReference>
<evidence type="ECO:0000256" key="2">
    <source>
        <dbReference type="ARBA" id="ARBA00006783"/>
    </source>
</evidence>
<dbReference type="InterPro" id="IPR046955">
    <property type="entry name" value="PHR1-like"/>
</dbReference>
<dbReference type="GO" id="GO:0005634">
    <property type="term" value="C:nucleus"/>
    <property type="evidence" value="ECO:0007669"/>
    <property type="project" value="UniProtKB-SubCell"/>
</dbReference>
<accession>A0A7N0ZWM6</accession>
<keyword evidence="5" id="KW-0804">Transcription</keyword>
<dbReference type="Pfam" id="PF14379">
    <property type="entry name" value="Myb_CC_LHEQLE"/>
    <property type="match status" value="1"/>
</dbReference>
<dbReference type="InterPro" id="IPR006447">
    <property type="entry name" value="Myb_dom_plants"/>
</dbReference>
<dbReference type="InterPro" id="IPR001005">
    <property type="entry name" value="SANT/Myb"/>
</dbReference>
<dbReference type="GO" id="GO:0003700">
    <property type="term" value="F:DNA-binding transcription factor activity"/>
    <property type="evidence" value="ECO:0007669"/>
    <property type="project" value="InterPro"/>
</dbReference>
<dbReference type="EnsemblPlants" id="Kaladp0042s0243.1.v1.1">
    <property type="protein sequence ID" value="Kaladp0042s0243.1.v1.1"/>
    <property type="gene ID" value="Kaladp0042s0243.v1.1"/>
</dbReference>
<name>A0A7N0ZWM6_KALFE</name>
<proteinExistence type="inferred from homology"/>
<dbReference type="InterPro" id="IPR017930">
    <property type="entry name" value="Myb_dom"/>
</dbReference>
<feature type="compositionally biased region" description="Polar residues" evidence="7">
    <location>
        <begin position="260"/>
        <end position="271"/>
    </location>
</feature>
<keyword evidence="3" id="KW-0805">Transcription regulation</keyword>
<evidence type="ECO:0000256" key="6">
    <source>
        <dbReference type="ARBA" id="ARBA00023242"/>
    </source>
</evidence>
<dbReference type="SUPFAM" id="SSF46689">
    <property type="entry name" value="Homeodomain-like"/>
    <property type="match status" value="1"/>
</dbReference>
<dbReference type="PANTHER" id="PTHR31499:SF79">
    <property type="entry name" value="HTH MYB-TYPE DOMAIN-CONTAINING PROTEIN"/>
    <property type="match status" value="1"/>
</dbReference>
<comment type="subcellular location">
    <subcellularLocation>
        <location evidence="1">Nucleus</location>
    </subcellularLocation>
</comment>
<dbReference type="GO" id="GO:0003677">
    <property type="term" value="F:DNA binding"/>
    <property type="evidence" value="ECO:0007669"/>
    <property type="project" value="InterPro"/>
</dbReference>
<dbReference type="Pfam" id="PF00249">
    <property type="entry name" value="Myb_DNA-binding"/>
    <property type="match status" value="1"/>
</dbReference>
<dbReference type="Gene3D" id="1.10.10.60">
    <property type="entry name" value="Homeodomain-like"/>
    <property type="match status" value="1"/>
</dbReference>
<evidence type="ECO:0000256" key="3">
    <source>
        <dbReference type="ARBA" id="ARBA00023015"/>
    </source>
</evidence>
<keyword evidence="6" id="KW-0539">Nucleus</keyword>
<dbReference type="OMA" id="KEPRDML"/>
<dbReference type="PROSITE" id="PS51294">
    <property type="entry name" value="HTH_MYB"/>
    <property type="match status" value="1"/>
</dbReference>